<reference evidence="2" key="2">
    <citation type="submission" date="2004-02" db="EMBL/GenBank/DDBJ databases">
        <authorList>
            <consortium name="Genoscope"/>
            <consortium name="Whitehead Institute Centre for Genome Research"/>
        </authorList>
    </citation>
    <scope>NUCLEOTIDE SEQUENCE</scope>
</reference>
<feature type="region of interest" description="Disordered" evidence="1">
    <location>
        <begin position="1"/>
        <end position="32"/>
    </location>
</feature>
<reference evidence="2" key="1">
    <citation type="journal article" date="2004" name="Nature">
        <title>Genome duplication in the teleost fish Tetraodon nigroviridis reveals the early vertebrate proto-karyotype.</title>
        <authorList>
            <person name="Jaillon O."/>
            <person name="Aury J.-M."/>
            <person name="Brunet F."/>
            <person name="Petit J.-L."/>
            <person name="Stange-Thomann N."/>
            <person name="Mauceli E."/>
            <person name="Bouneau L."/>
            <person name="Fischer C."/>
            <person name="Ozouf-Costaz C."/>
            <person name="Bernot A."/>
            <person name="Nicaud S."/>
            <person name="Jaffe D."/>
            <person name="Fisher S."/>
            <person name="Lutfalla G."/>
            <person name="Dossat C."/>
            <person name="Segurens B."/>
            <person name="Dasilva C."/>
            <person name="Salanoubat M."/>
            <person name="Levy M."/>
            <person name="Boudet N."/>
            <person name="Castellano S."/>
            <person name="Anthouard V."/>
            <person name="Jubin C."/>
            <person name="Castelli V."/>
            <person name="Katinka M."/>
            <person name="Vacherie B."/>
            <person name="Biemont C."/>
            <person name="Skalli Z."/>
            <person name="Cattolico L."/>
            <person name="Poulain J."/>
            <person name="De Berardinis V."/>
            <person name="Cruaud C."/>
            <person name="Duprat S."/>
            <person name="Brottier P."/>
            <person name="Coutanceau J.-P."/>
            <person name="Gouzy J."/>
            <person name="Parra G."/>
            <person name="Lardier G."/>
            <person name="Chapple C."/>
            <person name="McKernan K.J."/>
            <person name="McEwan P."/>
            <person name="Bosak S."/>
            <person name="Kellis M."/>
            <person name="Volff J.-N."/>
            <person name="Guigo R."/>
            <person name="Zody M.C."/>
            <person name="Mesirov J."/>
            <person name="Lindblad-Toh K."/>
            <person name="Birren B."/>
            <person name="Nusbaum C."/>
            <person name="Kahn D."/>
            <person name="Robinson-Rechavi M."/>
            <person name="Laudet V."/>
            <person name="Schachter V."/>
            <person name="Quetier F."/>
            <person name="Saurin W."/>
            <person name="Scarpelli C."/>
            <person name="Wincker P."/>
            <person name="Lander E.S."/>
            <person name="Weissenbach J."/>
            <person name="Roest Crollius H."/>
        </authorList>
    </citation>
    <scope>NUCLEOTIDE SEQUENCE [LARGE SCALE GENOMIC DNA]</scope>
</reference>
<feature type="compositionally biased region" description="Basic and acidic residues" evidence="1">
    <location>
        <begin position="14"/>
        <end position="29"/>
    </location>
</feature>
<dbReference type="KEGG" id="tng:GSTEN00035224G001"/>
<accession>Q4RFP9</accession>
<dbReference type="AlphaFoldDB" id="Q4RFP9"/>
<protein>
    <submittedName>
        <fullName evidence="2">Chromosome 16 SCAF15113, whole genome shotgun sequence</fullName>
    </submittedName>
</protein>
<sequence length="164" mass="17566">MKATQATEECSQWRAKESKLFSPKGEKTAQQRLTAGSLEDVRWGLRSPGNKQDALHRSIRSIQLSGTEDESGKVHEKEAALTESTGAKWVATSQQVCQSGGRFLSDWLGVLLHGGRGGGGHAAVRLAVLFRREEAEALPVLKGAPPSEAGPQKGEQPVQDGRGP</sequence>
<dbReference type="EMBL" id="CAAE01015113">
    <property type="protein sequence ID" value="CAG12783.1"/>
    <property type="molecule type" value="Genomic_DNA"/>
</dbReference>
<feature type="region of interest" description="Disordered" evidence="1">
    <location>
        <begin position="139"/>
        <end position="164"/>
    </location>
</feature>
<evidence type="ECO:0000313" key="2">
    <source>
        <dbReference type="EMBL" id="CAG12783.1"/>
    </source>
</evidence>
<feature type="compositionally biased region" description="Polar residues" evidence="1">
    <location>
        <begin position="1"/>
        <end position="10"/>
    </location>
</feature>
<evidence type="ECO:0000256" key="1">
    <source>
        <dbReference type="SAM" id="MobiDB-lite"/>
    </source>
</evidence>
<gene>
    <name evidence="2" type="ORF">GSTENG00035224001</name>
</gene>
<organism evidence="2">
    <name type="scientific">Tetraodon nigroviridis</name>
    <name type="common">Spotted green pufferfish</name>
    <name type="synonym">Chelonodon nigroviridis</name>
    <dbReference type="NCBI Taxonomy" id="99883"/>
    <lineage>
        <taxon>Eukaryota</taxon>
        <taxon>Metazoa</taxon>
        <taxon>Chordata</taxon>
        <taxon>Craniata</taxon>
        <taxon>Vertebrata</taxon>
        <taxon>Euteleostomi</taxon>
        <taxon>Actinopterygii</taxon>
        <taxon>Neopterygii</taxon>
        <taxon>Teleostei</taxon>
        <taxon>Neoteleostei</taxon>
        <taxon>Acanthomorphata</taxon>
        <taxon>Eupercaria</taxon>
        <taxon>Tetraodontiformes</taxon>
        <taxon>Tetradontoidea</taxon>
        <taxon>Tetraodontidae</taxon>
        <taxon>Tetraodon</taxon>
    </lineage>
</organism>
<proteinExistence type="predicted"/>
<name>Q4RFP9_TETNG</name>